<keyword evidence="2" id="KW-1185">Reference proteome</keyword>
<sequence>MNIADFVCNAAEENTEMQSFSAAELLSNTTDIAFLKTATESMPTKDNDAVEEESYAMTAKQGVDAVRGVLLMLTDHPDIEKKLERDLRLLQSRAREKPRLEAEEH</sequence>
<reference evidence="1" key="1">
    <citation type="submission" date="2020-04" db="EMBL/GenBank/DDBJ databases">
        <title>Hybrid Assembly of Korean Phytophthora infestans isolates.</title>
        <authorList>
            <person name="Prokchorchik M."/>
            <person name="Lee Y."/>
            <person name="Seo J."/>
            <person name="Cho J.-H."/>
            <person name="Park Y.-E."/>
            <person name="Jang D.-C."/>
            <person name="Im J.-S."/>
            <person name="Choi J.-G."/>
            <person name="Park H.-J."/>
            <person name="Lee G.-B."/>
            <person name="Lee Y.-G."/>
            <person name="Hong S.-Y."/>
            <person name="Cho K."/>
            <person name="Sohn K.H."/>
        </authorList>
    </citation>
    <scope>NUCLEOTIDE SEQUENCE</scope>
    <source>
        <strain evidence="1">KR_1_A1</strain>
    </source>
</reference>
<name>A0A833SRS3_PHYIN</name>
<gene>
    <name evidence="1" type="ORF">GN244_ATG15902</name>
</gene>
<proteinExistence type="predicted"/>
<organism evidence="1 2">
    <name type="scientific">Phytophthora infestans</name>
    <name type="common">Potato late blight agent</name>
    <name type="synonym">Botrytis infestans</name>
    <dbReference type="NCBI Taxonomy" id="4787"/>
    <lineage>
        <taxon>Eukaryota</taxon>
        <taxon>Sar</taxon>
        <taxon>Stramenopiles</taxon>
        <taxon>Oomycota</taxon>
        <taxon>Peronosporomycetes</taxon>
        <taxon>Peronosporales</taxon>
        <taxon>Peronosporaceae</taxon>
        <taxon>Phytophthora</taxon>
    </lineage>
</organism>
<dbReference type="EMBL" id="WSZM01000504">
    <property type="protein sequence ID" value="KAF4032215.1"/>
    <property type="molecule type" value="Genomic_DNA"/>
</dbReference>
<comment type="caution">
    <text evidence="1">The sequence shown here is derived from an EMBL/GenBank/DDBJ whole genome shotgun (WGS) entry which is preliminary data.</text>
</comment>
<evidence type="ECO:0000313" key="1">
    <source>
        <dbReference type="EMBL" id="KAF4032215.1"/>
    </source>
</evidence>
<dbReference type="AlphaFoldDB" id="A0A833SRS3"/>
<evidence type="ECO:0000313" key="2">
    <source>
        <dbReference type="Proteomes" id="UP000602510"/>
    </source>
</evidence>
<dbReference type="Proteomes" id="UP000602510">
    <property type="component" value="Unassembled WGS sequence"/>
</dbReference>
<protein>
    <submittedName>
        <fullName evidence="1">Uncharacterized protein</fullName>
    </submittedName>
</protein>
<accession>A0A833SRS3</accession>